<protein>
    <submittedName>
        <fullName evidence="4">Tumor necrosis factor receptor superfamily member 18</fullName>
    </submittedName>
</protein>
<dbReference type="Proteomes" id="UP000515129">
    <property type="component" value="Chromosome 6"/>
</dbReference>
<dbReference type="PANTHER" id="PTHR47388:SF1">
    <property type="entry name" value="TUMOR NECROSIS FACTOR RECEPTOR SUPERFAMILY MEMBER 18"/>
    <property type="match status" value="1"/>
</dbReference>
<dbReference type="GO" id="GO:0045785">
    <property type="term" value="P:positive regulation of cell adhesion"/>
    <property type="evidence" value="ECO:0007669"/>
    <property type="project" value="TreeGrafter"/>
</dbReference>
<evidence type="ECO:0000313" key="4">
    <source>
        <dbReference type="RefSeq" id="XP_026117101.1"/>
    </source>
</evidence>
<keyword evidence="1" id="KW-1133">Transmembrane helix</keyword>
<feature type="transmembrane region" description="Helical" evidence="1">
    <location>
        <begin position="180"/>
        <end position="201"/>
    </location>
</feature>
<dbReference type="SUPFAM" id="SSF57586">
    <property type="entry name" value="TNF receptor-like"/>
    <property type="match status" value="1"/>
</dbReference>
<keyword evidence="1" id="KW-0472">Membrane</keyword>
<accession>A0A6P6P7H0</accession>
<name>A0A6P6P7H0_CARAU</name>
<evidence type="ECO:0000256" key="1">
    <source>
        <dbReference type="SAM" id="Phobius"/>
    </source>
</evidence>
<keyword evidence="1" id="KW-0812">Transmembrane</keyword>
<dbReference type="InterPro" id="IPR053107">
    <property type="entry name" value="TNFRSF18"/>
</dbReference>
<dbReference type="GO" id="GO:0009897">
    <property type="term" value="C:external side of plasma membrane"/>
    <property type="evidence" value="ECO:0007669"/>
    <property type="project" value="TreeGrafter"/>
</dbReference>
<feature type="signal peptide" evidence="2">
    <location>
        <begin position="1"/>
        <end position="22"/>
    </location>
</feature>
<dbReference type="PANTHER" id="PTHR47388">
    <property type="entry name" value="TUMOR NECROSIS FACTOR RECEPTOR SUPERFAMILY MEMBER 18"/>
    <property type="match status" value="1"/>
</dbReference>
<dbReference type="OrthoDB" id="9374769at2759"/>
<dbReference type="CTD" id="8784"/>
<evidence type="ECO:0000256" key="2">
    <source>
        <dbReference type="SAM" id="SignalP"/>
    </source>
</evidence>
<organism evidence="3 4">
    <name type="scientific">Carassius auratus</name>
    <name type="common">Goldfish</name>
    <dbReference type="NCBI Taxonomy" id="7957"/>
    <lineage>
        <taxon>Eukaryota</taxon>
        <taxon>Metazoa</taxon>
        <taxon>Chordata</taxon>
        <taxon>Craniata</taxon>
        <taxon>Vertebrata</taxon>
        <taxon>Euteleostomi</taxon>
        <taxon>Actinopterygii</taxon>
        <taxon>Neopterygii</taxon>
        <taxon>Teleostei</taxon>
        <taxon>Ostariophysi</taxon>
        <taxon>Cypriniformes</taxon>
        <taxon>Cyprinidae</taxon>
        <taxon>Cyprininae</taxon>
        <taxon>Carassius</taxon>
    </lineage>
</organism>
<dbReference type="RefSeq" id="XP_026117101.1">
    <property type="nucleotide sequence ID" value="XM_026261316.1"/>
</dbReference>
<evidence type="ECO:0000313" key="3">
    <source>
        <dbReference type="Proteomes" id="UP000515129"/>
    </source>
</evidence>
<sequence length="259" mass="29356">MDTAKLWLMLLCICGRWILSLAYINCDWTTEVEYNKICCKACPSGYFPKPCSENKSDSVCEKCSKASSDMEKCLCKDNHLCSNDKCGKCEPRKICHPGYQLQRYGNFDYNYLCEPCPSNTYNDVEDSTCKSITKCVDGEIFPGNQTHNARCGSPAKFTTVHSKTTNSQPTIYNGNQTHTFMVACLAVTVFTCLVFIMYTAFKIFRYKMGTKISKPPCTHRMVLPSDTCSCKLSKEEEGEVKDLTYHAEVPCKHDVHRFP</sequence>
<keyword evidence="2" id="KW-0732">Signal</keyword>
<dbReference type="KEGG" id="caua:113095948"/>
<dbReference type="Gene3D" id="2.10.50.10">
    <property type="entry name" value="Tumor Necrosis Factor Receptor, subunit A, domain 2"/>
    <property type="match status" value="1"/>
</dbReference>
<keyword evidence="4" id="KW-0675">Receptor</keyword>
<proteinExistence type="predicted"/>
<keyword evidence="3" id="KW-1185">Reference proteome</keyword>
<dbReference type="AlphaFoldDB" id="A0A6P6P7H0"/>
<reference evidence="4" key="1">
    <citation type="submission" date="2025-08" db="UniProtKB">
        <authorList>
            <consortium name="RefSeq"/>
        </authorList>
    </citation>
    <scope>IDENTIFICATION</scope>
    <source>
        <strain evidence="4">Wakin</strain>
        <tissue evidence="4">Muscle</tissue>
    </source>
</reference>
<feature type="chain" id="PRO_5028279998" evidence="2">
    <location>
        <begin position="23"/>
        <end position="259"/>
    </location>
</feature>
<gene>
    <name evidence="4" type="primary">tnfrsf18</name>
</gene>